<dbReference type="EMBL" id="BRLB01000006">
    <property type="protein sequence ID" value="GKX29807.1"/>
    <property type="molecule type" value="Genomic_DNA"/>
</dbReference>
<accession>A0A9W6DFT4</accession>
<evidence type="ECO:0000313" key="3">
    <source>
        <dbReference type="Proteomes" id="UP001144256"/>
    </source>
</evidence>
<dbReference type="Pfam" id="PF01208">
    <property type="entry name" value="URO-D"/>
    <property type="match status" value="1"/>
</dbReference>
<dbReference type="InterPro" id="IPR038071">
    <property type="entry name" value="UROD/MetE-like_sf"/>
</dbReference>
<comment type="caution">
    <text evidence="2">The sequence shown here is derived from an EMBL/GenBank/DDBJ whole genome shotgun (WGS) entry which is preliminary data.</text>
</comment>
<dbReference type="Gene3D" id="3.20.20.210">
    <property type="match status" value="1"/>
</dbReference>
<dbReference type="RefSeq" id="WP_281815491.1">
    <property type="nucleotide sequence ID" value="NZ_BRLB01000006.1"/>
</dbReference>
<proteinExistence type="predicted"/>
<name>A0A9W6DFT4_9FIRM</name>
<evidence type="ECO:0000259" key="1">
    <source>
        <dbReference type="Pfam" id="PF01208"/>
    </source>
</evidence>
<dbReference type="GO" id="GO:0004853">
    <property type="term" value="F:uroporphyrinogen decarboxylase activity"/>
    <property type="evidence" value="ECO:0007669"/>
    <property type="project" value="InterPro"/>
</dbReference>
<dbReference type="AlphaFoldDB" id="A0A9W6DFT4"/>
<sequence length="349" mass="39774">MSNFIPDYMNLVNAANNVKPDRMPLYEHIISDERMEKILNKKFVDLINGNQADKREYMKIYTGFFREMGYDTVSMERCIGAIMPGSGALGNHQPGVIKTRDDFNKYPWKEIPDLFFKAYSEDFIVLREEMPEGMKAIGGPGNGVFECVQDIVGYTDLCYISIDDPELYKDLFREVGDMMIQIWKRFLNEFGDIYAVCRFGDDLGFKSQTLISTTDIRNNIIPQYQKIIAQVHSYNKPFLLHSCGQIFDVMDDLINIAKINAKHSNEDQIAPFSVWVEKYGDVIGNFGGVDTDVLCRSTEQEIKKYVKNVIDSSINHKGFALGSGNSIPSYVPIEGYLAMVETARIQRGE</sequence>
<keyword evidence="3" id="KW-1185">Reference proteome</keyword>
<feature type="domain" description="Uroporphyrinogen decarboxylase (URO-D)" evidence="1">
    <location>
        <begin position="11"/>
        <end position="344"/>
    </location>
</feature>
<evidence type="ECO:0000313" key="2">
    <source>
        <dbReference type="EMBL" id="GKX29807.1"/>
    </source>
</evidence>
<dbReference type="Proteomes" id="UP001144256">
    <property type="component" value="Unassembled WGS sequence"/>
</dbReference>
<dbReference type="GO" id="GO:0006779">
    <property type="term" value="P:porphyrin-containing compound biosynthetic process"/>
    <property type="evidence" value="ECO:0007669"/>
    <property type="project" value="InterPro"/>
</dbReference>
<dbReference type="SUPFAM" id="SSF51726">
    <property type="entry name" value="UROD/MetE-like"/>
    <property type="match status" value="1"/>
</dbReference>
<dbReference type="InterPro" id="IPR000257">
    <property type="entry name" value="Uroporphyrinogen_deCOase"/>
</dbReference>
<dbReference type="PANTHER" id="PTHR47099">
    <property type="entry name" value="METHYLCOBAMIDE:COM METHYLTRANSFERASE MTBA"/>
    <property type="match status" value="1"/>
</dbReference>
<protein>
    <recommendedName>
        <fullName evidence="1">Uroporphyrinogen decarboxylase (URO-D) domain-containing protein</fullName>
    </recommendedName>
</protein>
<dbReference type="InterPro" id="IPR052024">
    <property type="entry name" value="Methanogen_methyltrans"/>
</dbReference>
<gene>
    <name evidence="2" type="ORF">SH1V18_22870</name>
</gene>
<dbReference type="PANTHER" id="PTHR47099:SF1">
    <property type="entry name" value="METHYLCOBAMIDE:COM METHYLTRANSFERASE MTBA"/>
    <property type="match status" value="1"/>
</dbReference>
<reference evidence="2" key="1">
    <citation type="submission" date="2022-06" db="EMBL/GenBank/DDBJ databases">
        <title>Vallitalea longa sp. nov., an anaerobic bacterium isolated from marine sediment.</title>
        <authorList>
            <person name="Hirano S."/>
            <person name="Terahara T."/>
            <person name="Mori K."/>
            <person name="Hamada M."/>
            <person name="Matsumoto R."/>
            <person name="Kobayashi T."/>
        </authorList>
    </citation>
    <scope>NUCLEOTIDE SEQUENCE</scope>
    <source>
        <strain evidence="2">SH18-1</strain>
    </source>
</reference>
<organism evidence="2 3">
    <name type="scientific">Vallitalea longa</name>
    <dbReference type="NCBI Taxonomy" id="2936439"/>
    <lineage>
        <taxon>Bacteria</taxon>
        <taxon>Bacillati</taxon>
        <taxon>Bacillota</taxon>
        <taxon>Clostridia</taxon>
        <taxon>Lachnospirales</taxon>
        <taxon>Vallitaleaceae</taxon>
        <taxon>Vallitalea</taxon>
    </lineage>
</organism>